<sequence>MSARNRRDLENKELESLAQCLPLAAAITFQLDKVIREIICKVFIICIKYIN</sequence>
<reference evidence="3" key="1">
    <citation type="submission" date="2017-02" db="UniProtKB">
        <authorList>
            <consortium name="WormBaseParasite"/>
        </authorList>
    </citation>
    <scope>IDENTIFICATION</scope>
</reference>
<reference evidence="1 2" key="2">
    <citation type="submission" date="2018-11" db="EMBL/GenBank/DDBJ databases">
        <authorList>
            <consortium name="Pathogen Informatics"/>
        </authorList>
    </citation>
    <scope>NUCLEOTIDE SEQUENCE [LARGE SCALE GENOMIC DNA]</scope>
</reference>
<proteinExistence type="predicted"/>
<dbReference type="AlphaFoldDB" id="A0A0N4TFN0"/>
<accession>A0A0N4TFN0</accession>
<dbReference type="WBParaSite" id="BPAG_0000701801-mRNA-1">
    <property type="protein sequence ID" value="BPAG_0000701801-mRNA-1"/>
    <property type="gene ID" value="BPAG_0000701801"/>
</dbReference>
<name>A0A0N4TFN0_BRUPA</name>
<protein>
    <submittedName>
        <fullName evidence="1 3">Uncharacterized protein</fullName>
    </submittedName>
</protein>
<keyword evidence="2" id="KW-1185">Reference proteome</keyword>
<dbReference type="Proteomes" id="UP000278627">
    <property type="component" value="Unassembled WGS sequence"/>
</dbReference>
<evidence type="ECO:0000313" key="2">
    <source>
        <dbReference type="Proteomes" id="UP000278627"/>
    </source>
</evidence>
<dbReference type="EMBL" id="UZAD01007203">
    <property type="protein sequence ID" value="VDN88166.1"/>
    <property type="molecule type" value="Genomic_DNA"/>
</dbReference>
<evidence type="ECO:0000313" key="3">
    <source>
        <dbReference type="WBParaSite" id="BPAG_0000701801-mRNA-1"/>
    </source>
</evidence>
<gene>
    <name evidence="1" type="ORF">BPAG_LOCUS6980</name>
</gene>
<evidence type="ECO:0000313" key="1">
    <source>
        <dbReference type="EMBL" id="VDN88166.1"/>
    </source>
</evidence>
<organism evidence="3">
    <name type="scientific">Brugia pahangi</name>
    <name type="common">Filarial nematode worm</name>
    <dbReference type="NCBI Taxonomy" id="6280"/>
    <lineage>
        <taxon>Eukaryota</taxon>
        <taxon>Metazoa</taxon>
        <taxon>Ecdysozoa</taxon>
        <taxon>Nematoda</taxon>
        <taxon>Chromadorea</taxon>
        <taxon>Rhabditida</taxon>
        <taxon>Spirurina</taxon>
        <taxon>Spiruromorpha</taxon>
        <taxon>Filarioidea</taxon>
        <taxon>Onchocercidae</taxon>
        <taxon>Brugia</taxon>
    </lineage>
</organism>